<protein>
    <recommendedName>
        <fullName evidence="5">LTXXQ motif family protein</fullName>
    </recommendedName>
</protein>
<accession>A0ABW4ZJR0</accession>
<evidence type="ECO:0000256" key="1">
    <source>
        <dbReference type="SAM" id="MobiDB-lite"/>
    </source>
</evidence>
<keyword evidence="2" id="KW-0732">Signal</keyword>
<sequence length="142" mass="16546">MKRLYMILLMIAFALSSQAQQLAQPSKEERISNLSKTLSVDKKRAEEIAGALDYNIEKIRSTARDTSLKPQARQALMKQLHEERQAKIKAILTPEQLAMMQAKIAEKQQAQRAKMEQRRQAQQQKIQEERTRREETKEDKKP</sequence>
<name>A0ABW4ZJR0_9SPHI</name>
<dbReference type="RefSeq" id="WP_255903942.1">
    <property type="nucleotide sequence ID" value="NZ_JAFMZO010000003.1"/>
</dbReference>
<evidence type="ECO:0000313" key="4">
    <source>
        <dbReference type="Proteomes" id="UP001597387"/>
    </source>
</evidence>
<evidence type="ECO:0000313" key="3">
    <source>
        <dbReference type="EMBL" id="MFD2162274.1"/>
    </source>
</evidence>
<feature type="region of interest" description="Disordered" evidence="1">
    <location>
        <begin position="107"/>
        <end position="142"/>
    </location>
</feature>
<reference evidence="4" key="1">
    <citation type="journal article" date="2019" name="Int. J. Syst. Evol. Microbiol.">
        <title>The Global Catalogue of Microorganisms (GCM) 10K type strain sequencing project: providing services to taxonomists for standard genome sequencing and annotation.</title>
        <authorList>
            <consortium name="The Broad Institute Genomics Platform"/>
            <consortium name="The Broad Institute Genome Sequencing Center for Infectious Disease"/>
            <person name="Wu L."/>
            <person name="Ma J."/>
        </authorList>
    </citation>
    <scope>NUCLEOTIDE SEQUENCE [LARGE SCALE GENOMIC DNA]</scope>
    <source>
        <strain evidence="4">KCTC 42217</strain>
    </source>
</reference>
<comment type="caution">
    <text evidence="3">The sequence shown here is derived from an EMBL/GenBank/DDBJ whole genome shotgun (WGS) entry which is preliminary data.</text>
</comment>
<keyword evidence="4" id="KW-1185">Reference proteome</keyword>
<dbReference type="EMBL" id="JBHUHZ010000001">
    <property type="protein sequence ID" value="MFD2162274.1"/>
    <property type="molecule type" value="Genomic_DNA"/>
</dbReference>
<evidence type="ECO:0000256" key="2">
    <source>
        <dbReference type="SAM" id="SignalP"/>
    </source>
</evidence>
<feature type="compositionally biased region" description="Basic and acidic residues" evidence="1">
    <location>
        <begin position="126"/>
        <end position="142"/>
    </location>
</feature>
<proteinExistence type="predicted"/>
<dbReference type="Proteomes" id="UP001597387">
    <property type="component" value="Unassembled WGS sequence"/>
</dbReference>
<feature type="signal peptide" evidence="2">
    <location>
        <begin position="1"/>
        <end position="19"/>
    </location>
</feature>
<organism evidence="3 4">
    <name type="scientific">Paradesertivirga mongoliensis</name>
    <dbReference type="NCBI Taxonomy" id="2100740"/>
    <lineage>
        <taxon>Bacteria</taxon>
        <taxon>Pseudomonadati</taxon>
        <taxon>Bacteroidota</taxon>
        <taxon>Sphingobacteriia</taxon>
        <taxon>Sphingobacteriales</taxon>
        <taxon>Sphingobacteriaceae</taxon>
        <taxon>Paradesertivirga</taxon>
    </lineage>
</organism>
<feature type="chain" id="PRO_5047030590" description="LTXXQ motif family protein" evidence="2">
    <location>
        <begin position="20"/>
        <end position="142"/>
    </location>
</feature>
<evidence type="ECO:0008006" key="5">
    <source>
        <dbReference type="Google" id="ProtNLM"/>
    </source>
</evidence>
<gene>
    <name evidence="3" type="ORF">ACFSJU_07705</name>
</gene>